<dbReference type="SUPFAM" id="SSF52540">
    <property type="entry name" value="P-loop containing nucleoside triphosphate hydrolases"/>
    <property type="match status" value="2"/>
</dbReference>
<organism evidence="17 18">
    <name type="scientific">Armillaria ostoyae</name>
    <name type="common">Armillaria root rot fungus</name>
    <dbReference type="NCBI Taxonomy" id="47428"/>
    <lineage>
        <taxon>Eukaryota</taxon>
        <taxon>Fungi</taxon>
        <taxon>Dikarya</taxon>
        <taxon>Basidiomycota</taxon>
        <taxon>Agaricomycotina</taxon>
        <taxon>Agaricomycetes</taxon>
        <taxon>Agaricomycetidae</taxon>
        <taxon>Agaricales</taxon>
        <taxon>Marasmiineae</taxon>
        <taxon>Physalacriaceae</taxon>
        <taxon>Armillaria</taxon>
    </lineage>
</organism>
<dbReference type="EC" id="3.6.4.13" evidence="2"/>
<dbReference type="Pfam" id="PF00270">
    <property type="entry name" value="DEAD"/>
    <property type="match status" value="1"/>
</dbReference>
<keyword evidence="7" id="KW-0067">ATP-binding</keyword>
<protein>
    <recommendedName>
        <fullName evidence="2">RNA helicase</fullName>
        <ecNumber evidence="2">3.6.4.13</ecNumber>
    </recommendedName>
</protein>
<feature type="compositionally biased region" description="Basic residues" evidence="13">
    <location>
        <begin position="361"/>
        <end position="376"/>
    </location>
</feature>
<dbReference type="Pfam" id="PF00271">
    <property type="entry name" value="Helicase_C"/>
    <property type="match status" value="1"/>
</dbReference>
<name>A0A284QQB8_ARMOS</name>
<dbReference type="STRING" id="47428.A0A284QQB8"/>
<keyword evidence="4" id="KW-0547">Nucleotide-binding</keyword>
<dbReference type="OrthoDB" id="4310724at2759"/>
<dbReference type="InterPro" id="IPR000629">
    <property type="entry name" value="RNA-helicase_DEAD-box_CS"/>
</dbReference>
<sequence length="1006" mass="112492">MADAKSSKKQGIKRKSHTKSSSSRKKIKIQHNNADDLAWTTVKRPFEAGVGGDDGILELEEVEDVEVVYEETEKGRVARFNVLERQASDQEIEAESSSKALQDVEDTDNEDETVIEDDIPDSKWNSFSMHPHLLRALHSKKFLEPTPIQAAAIPFAIQGRDVVGVAQTGSGKTLAYGLPILHYLLSNPAPAMLARRPVRALILAPTRELALQVSSHLNECLNTTHQEKKHGHIAKKPPIVSVAAIVGGMSSQKQRRVLDRGVDVLVATPGRLWDIMEDDDQLSRDIKELKFLVLDEADRMIENGHFAELENILRLTLRQENDERIPGDDQESEAENKDDEESNAMQTFVFSATLSKDLQRNVKKRARPRTGKKKHGDKPASTLDELLLRLDFRDPEPEVIDLSPKGGVVSTLKESKIECLSADKDVYLYYFLLRYPGRSLVFLSSIDGIRRLLPLTEFLNIKAFPLHSQLEQRQRLKNLDRFKSTPNSCLLATDIAARGLDIPSVDHVIHYQIPRSADVYIHRNGRTARAMMSGFSMLLCGPDERRVVKALLGSIGREENEVPEMSVELGLLDKLKPRVQLARQIESAHHKAKKANHERNWMKEAAEAMEIELGSDFDSESESENPTKQKLKAKNAKVASMKAELKAMLAQPLIAKGISTRYITSGSRPIVDDLIAGEYHEAMLGVRKSEARTDLALARQKRKKKSTVSVEDGDDGEEWHGSRLPRLLHQVSIRAASTRAMSPMLDVNLKELKEDDRLRDLKAVWGGWKDAPLSDLGASQARALGEHFASTKIDVIYASPLLRAHHTGKAVQDNQPKPPPLILNPNLREQHFGIAEGYPWCYTFPDGMSRDECYKNNIFPAFFDRSSRFPGGESVDDLEERAHRAVKECIFPHLAEEDGFHIALASHGLCIGEFVHALLSYDSKSSKNESYTGLMNTAWTRATISLDSPHQGPVDSNNPPPLSVKVTHIDKEDHTTDLYNTKDTDDVLDDETKIEALAFFGGAHTN</sequence>
<feature type="region of interest" description="Disordered" evidence="13">
    <location>
        <begin position="322"/>
        <end position="342"/>
    </location>
</feature>
<evidence type="ECO:0000256" key="2">
    <source>
        <dbReference type="ARBA" id="ARBA00012552"/>
    </source>
</evidence>
<proteinExistence type="predicted"/>
<dbReference type="PROSITE" id="PS51192">
    <property type="entry name" value="HELICASE_ATP_BIND_1"/>
    <property type="match status" value="1"/>
</dbReference>
<dbReference type="GO" id="GO:0016787">
    <property type="term" value="F:hydrolase activity"/>
    <property type="evidence" value="ECO:0007669"/>
    <property type="project" value="UniProtKB-KW"/>
</dbReference>
<dbReference type="GO" id="GO:0005524">
    <property type="term" value="F:ATP binding"/>
    <property type="evidence" value="ECO:0007669"/>
    <property type="project" value="UniProtKB-KW"/>
</dbReference>
<dbReference type="InterPro" id="IPR014001">
    <property type="entry name" value="Helicase_ATP-bd"/>
</dbReference>
<dbReference type="InterPro" id="IPR014014">
    <property type="entry name" value="RNA_helicase_DEAD_Q_motif"/>
</dbReference>
<keyword evidence="6" id="KW-0347">Helicase</keyword>
<comment type="catalytic activity">
    <reaction evidence="10">
        <text>ATP + H2O = ADP + phosphate + H(+)</text>
        <dbReference type="Rhea" id="RHEA:13065"/>
        <dbReference type="ChEBI" id="CHEBI:15377"/>
        <dbReference type="ChEBI" id="CHEBI:15378"/>
        <dbReference type="ChEBI" id="CHEBI:30616"/>
        <dbReference type="ChEBI" id="CHEBI:43474"/>
        <dbReference type="ChEBI" id="CHEBI:456216"/>
        <dbReference type="EC" id="3.6.4.13"/>
    </reaction>
</comment>
<reference evidence="18" key="1">
    <citation type="journal article" date="2017" name="Nat. Ecol. Evol.">
        <title>Genome expansion and lineage-specific genetic innovations in the forest pathogenic fungi Armillaria.</title>
        <authorList>
            <person name="Sipos G."/>
            <person name="Prasanna A.N."/>
            <person name="Walter M.C."/>
            <person name="O'Connor E."/>
            <person name="Balint B."/>
            <person name="Krizsan K."/>
            <person name="Kiss B."/>
            <person name="Hess J."/>
            <person name="Varga T."/>
            <person name="Slot J."/>
            <person name="Riley R."/>
            <person name="Boka B."/>
            <person name="Rigling D."/>
            <person name="Barry K."/>
            <person name="Lee J."/>
            <person name="Mihaltcheva S."/>
            <person name="LaButti K."/>
            <person name="Lipzen A."/>
            <person name="Waldron R."/>
            <person name="Moloney N.M."/>
            <person name="Sperisen C."/>
            <person name="Kredics L."/>
            <person name="Vagvoelgyi C."/>
            <person name="Patrignani A."/>
            <person name="Fitzpatrick D."/>
            <person name="Nagy I."/>
            <person name="Doyle S."/>
            <person name="Anderson J.B."/>
            <person name="Grigoriev I.V."/>
            <person name="Gueldener U."/>
            <person name="Muensterkoetter M."/>
            <person name="Nagy L.G."/>
        </authorList>
    </citation>
    <scope>NUCLEOTIDE SEQUENCE [LARGE SCALE GENOMIC DNA]</scope>
    <source>
        <strain evidence="18">C18/9</strain>
    </source>
</reference>
<keyword evidence="18" id="KW-1185">Reference proteome</keyword>
<dbReference type="SMART" id="SM00487">
    <property type="entry name" value="DEXDc"/>
    <property type="match status" value="1"/>
</dbReference>
<feature type="compositionally biased region" description="Acidic residues" evidence="13">
    <location>
        <begin position="328"/>
        <end position="342"/>
    </location>
</feature>
<dbReference type="PANTHER" id="PTHR47959">
    <property type="entry name" value="ATP-DEPENDENT RNA HELICASE RHLE-RELATED"/>
    <property type="match status" value="1"/>
</dbReference>
<dbReference type="EMBL" id="FUEG01000001">
    <property type="protein sequence ID" value="SJK98655.1"/>
    <property type="molecule type" value="Genomic_DNA"/>
</dbReference>
<dbReference type="CDD" id="cd18787">
    <property type="entry name" value="SF2_C_DEAD"/>
    <property type="match status" value="1"/>
</dbReference>
<accession>A0A284QQB8</accession>
<dbReference type="InterPro" id="IPR013078">
    <property type="entry name" value="His_Pase_superF_clade-1"/>
</dbReference>
<feature type="binding site" evidence="11">
    <location>
        <position position="803"/>
    </location>
    <ligand>
        <name>substrate</name>
    </ligand>
</feature>
<comment type="subcellular location">
    <subcellularLocation>
        <location evidence="1">Nucleus</location>
    </subcellularLocation>
</comment>
<dbReference type="Gene3D" id="3.40.50.300">
    <property type="entry name" value="P-loop containing nucleotide triphosphate hydrolases"/>
    <property type="match status" value="2"/>
</dbReference>
<dbReference type="PROSITE" id="PS51195">
    <property type="entry name" value="Q_MOTIF"/>
    <property type="match status" value="1"/>
</dbReference>
<evidence type="ECO:0000256" key="5">
    <source>
        <dbReference type="ARBA" id="ARBA00022801"/>
    </source>
</evidence>
<dbReference type="InterPro" id="IPR027417">
    <property type="entry name" value="P-loop_NTPase"/>
</dbReference>
<dbReference type="PROSITE" id="PS00039">
    <property type="entry name" value="DEAD_ATP_HELICASE"/>
    <property type="match status" value="1"/>
</dbReference>
<dbReference type="CDD" id="cd17946">
    <property type="entry name" value="DEADc_DDX24"/>
    <property type="match status" value="1"/>
</dbReference>
<evidence type="ECO:0000256" key="6">
    <source>
        <dbReference type="ARBA" id="ARBA00022806"/>
    </source>
</evidence>
<evidence type="ECO:0000256" key="10">
    <source>
        <dbReference type="ARBA" id="ARBA00047984"/>
    </source>
</evidence>
<dbReference type="GO" id="GO:0003723">
    <property type="term" value="F:RNA binding"/>
    <property type="evidence" value="ECO:0007669"/>
    <property type="project" value="UniProtKB-KW"/>
</dbReference>
<feature type="short sequence motif" description="Q motif" evidence="12">
    <location>
        <begin position="122"/>
        <end position="150"/>
    </location>
</feature>
<dbReference type="CDD" id="cd07067">
    <property type="entry name" value="HP_PGM_like"/>
    <property type="match status" value="1"/>
</dbReference>
<dbReference type="Gene3D" id="3.40.50.1240">
    <property type="entry name" value="Phosphoglycerate mutase-like"/>
    <property type="match status" value="1"/>
</dbReference>
<evidence type="ECO:0000259" key="15">
    <source>
        <dbReference type="PROSITE" id="PS51194"/>
    </source>
</evidence>
<evidence type="ECO:0000259" key="14">
    <source>
        <dbReference type="PROSITE" id="PS51192"/>
    </source>
</evidence>
<keyword evidence="8" id="KW-0694">RNA-binding</keyword>
<evidence type="ECO:0000256" key="3">
    <source>
        <dbReference type="ARBA" id="ARBA00022517"/>
    </source>
</evidence>
<evidence type="ECO:0000313" key="18">
    <source>
        <dbReference type="Proteomes" id="UP000219338"/>
    </source>
</evidence>
<feature type="domain" description="Helicase C-terminal" evidence="15">
    <location>
        <begin position="425"/>
        <end position="570"/>
    </location>
</feature>
<dbReference type="OMA" id="HGHIAKK"/>
<feature type="domain" description="DEAD-box RNA helicase Q" evidence="16">
    <location>
        <begin position="122"/>
        <end position="150"/>
    </location>
</feature>
<evidence type="ECO:0000256" key="4">
    <source>
        <dbReference type="ARBA" id="ARBA00022741"/>
    </source>
</evidence>
<dbReference type="SUPFAM" id="SSF53254">
    <property type="entry name" value="Phosphoglycerate mutase-like"/>
    <property type="match status" value="1"/>
</dbReference>
<dbReference type="InterPro" id="IPR050079">
    <property type="entry name" value="DEAD_box_RNA_helicase"/>
</dbReference>
<dbReference type="Proteomes" id="UP000219338">
    <property type="component" value="Unassembled WGS sequence"/>
</dbReference>
<evidence type="ECO:0000256" key="13">
    <source>
        <dbReference type="SAM" id="MobiDB-lite"/>
    </source>
</evidence>
<dbReference type="InterPro" id="IPR029033">
    <property type="entry name" value="His_PPase_superfam"/>
</dbReference>
<feature type="region of interest" description="Disordered" evidence="13">
    <location>
        <begin position="87"/>
        <end position="111"/>
    </location>
</feature>
<dbReference type="AlphaFoldDB" id="A0A284QQB8"/>
<dbReference type="PANTHER" id="PTHR47959:SF1">
    <property type="entry name" value="ATP-DEPENDENT RNA HELICASE DBPA"/>
    <property type="match status" value="1"/>
</dbReference>
<feature type="region of interest" description="Disordered" evidence="13">
    <location>
        <begin position="701"/>
        <end position="721"/>
    </location>
</feature>
<dbReference type="SMART" id="SM00490">
    <property type="entry name" value="HELICc"/>
    <property type="match status" value="1"/>
</dbReference>
<gene>
    <name evidence="17" type="ORF">ARMOST_01924</name>
</gene>
<feature type="region of interest" description="Disordered" evidence="13">
    <location>
        <begin position="1"/>
        <end position="34"/>
    </location>
</feature>
<dbReference type="GO" id="GO:0005829">
    <property type="term" value="C:cytosol"/>
    <property type="evidence" value="ECO:0007669"/>
    <property type="project" value="TreeGrafter"/>
</dbReference>
<dbReference type="Pfam" id="PF00300">
    <property type="entry name" value="His_Phos_1"/>
    <property type="match status" value="1"/>
</dbReference>
<evidence type="ECO:0000256" key="11">
    <source>
        <dbReference type="PIRSR" id="PIRSR613078-2"/>
    </source>
</evidence>
<evidence type="ECO:0000256" key="9">
    <source>
        <dbReference type="ARBA" id="ARBA00023242"/>
    </source>
</evidence>
<evidence type="ECO:0000256" key="1">
    <source>
        <dbReference type="ARBA" id="ARBA00004123"/>
    </source>
</evidence>
<dbReference type="GO" id="GO:0003724">
    <property type="term" value="F:RNA helicase activity"/>
    <property type="evidence" value="ECO:0007669"/>
    <property type="project" value="UniProtKB-EC"/>
</dbReference>
<dbReference type="InterPro" id="IPR011545">
    <property type="entry name" value="DEAD/DEAH_box_helicase_dom"/>
</dbReference>
<feature type="compositionally biased region" description="Basic residues" evidence="13">
    <location>
        <begin position="7"/>
        <end position="29"/>
    </location>
</feature>
<evidence type="ECO:0000259" key="16">
    <source>
        <dbReference type="PROSITE" id="PS51195"/>
    </source>
</evidence>
<dbReference type="PROSITE" id="PS51194">
    <property type="entry name" value="HELICASE_CTER"/>
    <property type="match status" value="1"/>
</dbReference>
<dbReference type="GO" id="GO:0005634">
    <property type="term" value="C:nucleus"/>
    <property type="evidence" value="ECO:0007669"/>
    <property type="project" value="UniProtKB-SubCell"/>
</dbReference>
<dbReference type="InterPro" id="IPR001650">
    <property type="entry name" value="Helicase_C-like"/>
</dbReference>
<keyword evidence="5" id="KW-0378">Hydrolase</keyword>
<dbReference type="GO" id="GO:0042254">
    <property type="term" value="P:ribosome biogenesis"/>
    <property type="evidence" value="ECO:0007669"/>
    <property type="project" value="UniProtKB-KW"/>
</dbReference>
<keyword evidence="9" id="KW-0539">Nucleus</keyword>
<feature type="domain" description="Helicase ATP-binding" evidence="14">
    <location>
        <begin position="153"/>
        <end position="372"/>
    </location>
</feature>
<evidence type="ECO:0000313" key="17">
    <source>
        <dbReference type="EMBL" id="SJK98655.1"/>
    </source>
</evidence>
<evidence type="ECO:0000256" key="12">
    <source>
        <dbReference type="PROSITE-ProRule" id="PRU00552"/>
    </source>
</evidence>
<keyword evidence="3" id="KW-0690">Ribosome biogenesis</keyword>
<dbReference type="GO" id="GO:0010467">
    <property type="term" value="P:gene expression"/>
    <property type="evidence" value="ECO:0007669"/>
    <property type="project" value="UniProtKB-ARBA"/>
</dbReference>
<evidence type="ECO:0000256" key="7">
    <source>
        <dbReference type="ARBA" id="ARBA00022840"/>
    </source>
</evidence>
<feature type="region of interest" description="Disordered" evidence="13">
    <location>
        <begin position="358"/>
        <end position="379"/>
    </location>
</feature>
<evidence type="ECO:0000256" key="8">
    <source>
        <dbReference type="ARBA" id="ARBA00022884"/>
    </source>
</evidence>